<accession>A0A372G7G7</accession>
<evidence type="ECO:0000313" key="2">
    <source>
        <dbReference type="EMBL" id="RFS81325.1"/>
    </source>
</evidence>
<name>A0A372G7G7_9ACTN</name>
<dbReference type="EMBL" id="QVNQ01000014">
    <property type="protein sequence ID" value="RFS81325.1"/>
    <property type="molecule type" value="Genomic_DNA"/>
</dbReference>
<dbReference type="AlphaFoldDB" id="A0A372G7G7"/>
<evidence type="ECO:0000313" key="3">
    <source>
        <dbReference type="Proteomes" id="UP000262882"/>
    </source>
</evidence>
<dbReference type="OrthoDB" id="9818696at2"/>
<reference evidence="2 3" key="1">
    <citation type="submission" date="2018-08" db="EMBL/GenBank/DDBJ databases">
        <title>Actinomadura spongicola sp. nov., isolated from marine sponge Leucetta chagosensis.</title>
        <authorList>
            <person name="Li L."/>
            <person name="Lin H.W."/>
        </authorList>
    </citation>
    <scope>NUCLEOTIDE SEQUENCE [LARGE SCALE GENOMIC DNA]</scope>
    <source>
        <strain evidence="2 3">LHW52907</strain>
    </source>
</reference>
<protein>
    <submittedName>
        <fullName evidence="2">Uncharacterized protein</fullName>
    </submittedName>
</protein>
<evidence type="ECO:0000256" key="1">
    <source>
        <dbReference type="SAM" id="MobiDB-lite"/>
    </source>
</evidence>
<organism evidence="2 3">
    <name type="scientific">Actinomadura spongiicola</name>
    <dbReference type="NCBI Taxonomy" id="2303421"/>
    <lineage>
        <taxon>Bacteria</taxon>
        <taxon>Bacillati</taxon>
        <taxon>Actinomycetota</taxon>
        <taxon>Actinomycetes</taxon>
        <taxon>Streptosporangiales</taxon>
        <taxon>Thermomonosporaceae</taxon>
        <taxon>Actinomadura</taxon>
    </lineage>
</organism>
<dbReference type="InterPro" id="IPR011990">
    <property type="entry name" value="TPR-like_helical_dom_sf"/>
</dbReference>
<dbReference type="Gene3D" id="1.25.40.10">
    <property type="entry name" value="Tetratricopeptide repeat domain"/>
    <property type="match status" value="2"/>
</dbReference>
<comment type="caution">
    <text evidence="2">The sequence shown here is derived from an EMBL/GenBank/DDBJ whole genome shotgun (WGS) entry which is preliminary data.</text>
</comment>
<dbReference type="SUPFAM" id="SSF48452">
    <property type="entry name" value="TPR-like"/>
    <property type="match status" value="1"/>
</dbReference>
<dbReference type="RefSeq" id="WP_117404564.1">
    <property type="nucleotide sequence ID" value="NZ_QVNQ01000014.1"/>
</dbReference>
<proteinExistence type="predicted"/>
<keyword evidence="3" id="KW-1185">Reference proteome</keyword>
<feature type="region of interest" description="Disordered" evidence="1">
    <location>
        <begin position="400"/>
        <end position="419"/>
    </location>
</feature>
<dbReference type="Proteomes" id="UP000262882">
    <property type="component" value="Unassembled WGS sequence"/>
</dbReference>
<sequence length="419" mass="43621">MTSGAVHDLLCACTEPVELTGPNVPALLAALTRAGQADTAISGADTLIEPNPRIAALCAIARVLAGLDPSGELLRTALRRSGDLPDPWTRAEARRTIAVTAAICGDVDEALAAADAIDFGEHRITALARISRRLSAAARPGRAHEIAVAARRQCERVEYPGREVTALTEVAIALAAAGDVDAGTDVADALGDPWARAEALTGIAVPLARDGATGRAEEIAARAVAAARDVPYLAWRAEALAAVADLYFRTGNLDVAVPLARGNEDPLWRAGALLRGAARLLRTGPDAPAARLADEALTTADGIGHAWWNATALAAYAAALASTGQVDRARRAAARAARPEPRARVLTRIARELPREDGDGFPSLAAELLDCCRRMADPVAARRAGVDLLTAWPGLPHTSFQDAGSSLTSSGLKRSFTRA</sequence>
<gene>
    <name evidence="2" type="ORF">D0T12_32315</name>
</gene>